<keyword evidence="3" id="KW-1185">Reference proteome</keyword>
<dbReference type="InterPro" id="IPR016181">
    <property type="entry name" value="Acyl_CoA_acyltransferase"/>
</dbReference>
<keyword evidence="2" id="KW-0012">Acyltransferase</keyword>
<evidence type="ECO:0000313" key="3">
    <source>
        <dbReference type="Proteomes" id="UP000321816"/>
    </source>
</evidence>
<evidence type="ECO:0000259" key="1">
    <source>
        <dbReference type="PROSITE" id="PS51186"/>
    </source>
</evidence>
<dbReference type="RefSeq" id="WP_147803917.1">
    <property type="nucleotide sequence ID" value="NZ_CP144914.1"/>
</dbReference>
<reference evidence="2 3" key="1">
    <citation type="submission" date="2024-01" db="EMBL/GenBank/DDBJ databases">
        <title>Complete Genome Sequence of Alkalicoccus halolimnae BZ-SZ-XJ29T, a Moderately Halophilic Bacterium Isolated from a Salt Lake.</title>
        <authorList>
            <person name="Zhao B."/>
        </authorList>
    </citation>
    <scope>NUCLEOTIDE SEQUENCE [LARGE SCALE GENOMIC DNA]</scope>
    <source>
        <strain evidence="2 3">BZ-SZ-XJ29</strain>
    </source>
</reference>
<dbReference type="Proteomes" id="UP000321816">
    <property type="component" value="Chromosome"/>
</dbReference>
<dbReference type="Pfam" id="PF00583">
    <property type="entry name" value="Acetyltransf_1"/>
    <property type="match status" value="1"/>
</dbReference>
<proteinExistence type="predicted"/>
<gene>
    <name evidence="2" type="ORF">FTX54_002410</name>
</gene>
<dbReference type="AlphaFoldDB" id="A0A5C7F5L2"/>
<dbReference type="CDD" id="cd04301">
    <property type="entry name" value="NAT_SF"/>
    <property type="match status" value="1"/>
</dbReference>
<dbReference type="PROSITE" id="PS51186">
    <property type="entry name" value="GNAT"/>
    <property type="match status" value="1"/>
</dbReference>
<accession>A0A5C7F5L2</accession>
<dbReference type="SUPFAM" id="SSF55729">
    <property type="entry name" value="Acyl-CoA N-acyltransferases (Nat)"/>
    <property type="match status" value="1"/>
</dbReference>
<name>A0A5C7F5L2_9BACI</name>
<dbReference type="EMBL" id="CP144914">
    <property type="protein sequence ID" value="WWD80437.1"/>
    <property type="molecule type" value="Genomic_DNA"/>
</dbReference>
<keyword evidence="2" id="KW-0808">Transferase</keyword>
<feature type="domain" description="N-acetyltransferase" evidence="1">
    <location>
        <begin position="1"/>
        <end position="128"/>
    </location>
</feature>
<evidence type="ECO:0000313" key="2">
    <source>
        <dbReference type="EMBL" id="WWD80437.1"/>
    </source>
</evidence>
<dbReference type="EC" id="2.3.1.-" evidence="2"/>
<dbReference type="GO" id="GO:0016747">
    <property type="term" value="F:acyltransferase activity, transferring groups other than amino-acyl groups"/>
    <property type="evidence" value="ECO:0007669"/>
    <property type="project" value="InterPro"/>
</dbReference>
<dbReference type="Gene3D" id="3.40.630.30">
    <property type="match status" value="1"/>
</dbReference>
<dbReference type="OrthoDB" id="9812289at2"/>
<protein>
    <submittedName>
        <fullName evidence="2">GNAT family N-acetyltransferase</fullName>
        <ecNumber evidence="2">2.3.1.-</ecNumber>
    </submittedName>
</protein>
<dbReference type="InterPro" id="IPR000182">
    <property type="entry name" value="GNAT_dom"/>
</dbReference>
<dbReference type="KEGG" id="ahal:FTX54_002410"/>
<organism evidence="2 3">
    <name type="scientific">Alkalicoccus halolimnae</name>
    <dbReference type="NCBI Taxonomy" id="1667239"/>
    <lineage>
        <taxon>Bacteria</taxon>
        <taxon>Bacillati</taxon>
        <taxon>Bacillota</taxon>
        <taxon>Bacilli</taxon>
        <taxon>Bacillales</taxon>
        <taxon>Bacillaceae</taxon>
        <taxon>Alkalicoccus</taxon>
    </lineage>
</organism>
<sequence length="129" mass="15133">MMDVHKGIFGETDNFACKMKRKPRLMVIIAMREAKVIGYKAGYEMDKDKFYSWLGGVDAVYRNRGIASALMEKQHEYLKQSGYHIVQTKTKNKWRNMLLLNIKHGFEAVETYYNERGVHKIVLEKKLVN</sequence>